<dbReference type="PANTHER" id="PTHR22765:SF434">
    <property type="entry name" value="GB|AAD18119.1-RELATED"/>
    <property type="match status" value="1"/>
</dbReference>
<evidence type="ECO:0000256" key="1">
    <source>
        <dbReference type="PROSITE-ProRule" id="PRU00175"/>
    </source>
</evidence>
<dbReference type="InterPro" id="IPR001841">
    <property type="entry name" value="Znf_RING"/>
</dbReference>
<accession>A0A7N2LS15</accession>
<dbReference type="SUPFAM" id="SSF57850">
    <property type="entry name" value="RING/U-box"/>
    <property type="match status" value="1"/>
</dbReference>
<organism evidence="4 5">
    <name type="scientific">Quercus lobata</name>
    <name type="common">Valley oak</name>
    <dbReference type="NCBI Taxonomy" id="97700"/>
    <lineage>
        <taxon>Eukaryota</taxon>
        <taxon>Viridiplantae</taxon>
        <taxon>Streptophyta</taxon>
        <taxon>Embryophyta</taxon>
        <taxon>Tracheophyta</taxon>
        <taxon>Spermatophyta</taxon>
        <taxon>Magnoliopsida</taxon>
        <taxon>eudicotyledons</taxon>
        <taxon>Gunneridae</taxon>
        <taxon>Pentapetalae</taxon>
        <taxon>rosids</taxon>
        <taxon>fabids</taxon>
        <taxon>Fagales</taxon>
        <taxon>Fagaceae</taxon>
        <taxon>Quercus</taxon>
    </lineage>
</organism>
<dbReference type="PROSITE" id="PS50089">
    <property type="entry name" value="ZF_RING_2"/>
    <property type="match status" value="1"/>
</dbReference>
<feature type="compositionally biased region" description="Polar residues" evidence="2">
    <location>
        <begin position="13"/>
        <end position="31"/>
    </location>
</feature>
<feature type="compositionally biased region" description="Basic residues" evidence="2">
    <location>
        <begin position="1"/>
        <end position="12"/>
    </location>
</feature>
<keyword evidence="1" id="KW-0479">Metal-binding</keyword>
<dbReference type="AlphaFoldDB" id="A0A7N2LS15"/>
<feature type="region of interest" description="Disordered" evidence="2">
    <location>
        <begin position="1"/>
        <end position="49"/>
    </location>
</feature>
<reference evidence="4 5" key="1">
    <citation type="journal article" date="2016" name="G3 (Bethesda)">
        <title>First Draft Assembly and Annotation of the Genome of a California Endemic Oak Quercus lobata Nee (Fagaceae).</title>
        <authorList>
            <person name="Sork V.L."/>
            <person name="Fitz-Gibbon S.T."/>
            <person name="Puiu D."/>
            <person name="Crepeau M."/>
            <person name="Gugger P.F."/>
            <person name="Sherman R."/>
            <person name="Stevens K."/>
            <person name="Langley C.H."/>
            <person name="Pellegrini M."/>
            <person name="Salzberg S.L."/>
        </authorList>
    </citation>
    <scope>NUCLEOTIDE SEQUENCE [LARGE SCALE GENOMIC DNA]</scope>
    <source>
        <strain evidence="4 5">cv. SW786</strain>
    </source>
</reference>
<dbReference type="GO" id="GO:0061630">
    <property type="term" value="F:ubiquitin protein ligase activity"/>
    <property type="evidence" value="ECO:0007669"/>
    <property type="project" value="TreeGrafter"/>
</dbReference>
<dbReference type="Proteomes" id="UP000594261">
    <property type="component" value="Chromosome 5"/>
</dbReference>
<name>A0A7N2LS15_QUELO</name>
<keyword evidence="5" id="KW-1185">Reference proteome</keyword>
<keyword evidence="1" id="KW-0863">Zinc-finger</keyword>
<dbReference type="Gene3D" id="3.30.40.10">
    <property type="entry name" value="Zinc/RING finger domain, C3HC4 (zinc finger)"/>
    <property type="match status" value="1"/>
</dbReference>
<dbReference type="Pfam" id="PF13639">
    <property type="entry name" value="zf-RING_2"/>
    <property type="match status" value="1"/>
</dbReference>
<reference evidence="4" key="2">
    <citation type="submission" date="2021-01" db="UniProtKB">
        <authorList>
            <consortium name="EnsemblPlants"/>
        </authorList>
    </citation>
    <scope>IDENTIFICATION</scope>
</reference>
<dbReference type="Gramene" id="QL05p069825:mrna">
    <property type="protein sequence ID" value="QL05p069825:mrna"/>
    <property type="gene ID" value="QL05p069825"/>
</dbReference>
<dbReference type="InterPro" id="IPR013083">
    <property type="entry name" value="Znf_RING/FYVE/PHD"/>
</dbReference>
<evidence type="ECO:0000259" key="3">
    <source>
        <dbReference type="PROSITE" id="PS50089"/>
    </source>
</evidence>
<feature type="compositionally biased region" description="Basic residues" evidence="2">
    <location>
        <begin position="32"/>
        <end position="46"/>
    </location>
</feature>
<dbReference type="SMART" id="SM00184">
    <property type="entry name" value="RING"/>
    <property type="match status" value="1"/>
</dbReference>
<dbReference type="EMBL" id="LRBV02000005">
    <property type="status" value="NOT_ANNOTATED_CDS"/>
    <property type="molecule type" value="Genomic_DNA"/>
</dbReference>
<sequence>MGAKLSRFRRSSSGRQPNSVNSSYGNMTPNKQMKRPMFHSPKKKSPKVKELTPEEWLMASPNRPDYCSESELTRVIELEAEPTGTLVVSCKRLYQKKERRLDGRVLMVEDFNNPPTNLLTLKVPTQILQCPPCHQHYLLGKISALNLLDASKVQRIVSTAQDLAATGTGYFIVAELEILRVEVVNVFDLSNFIESTIESMISKASIDKLVRRGSFVASSKSQELDLGTCTICLEEFSSSPEAKLIRMDCFHVYHLACMYPWLENRSTTCPCCRCNIN</sequence>
<dbReference type="GO" id="GO:0006511">
    <property type="term" value="P:ubiquitin-dependent protein catabolic process"/>
    <property type="evidence" value="ECO:0007669"/>
    <property type="project" value="TreeGrafter"/>
</dbReference>
<dbReference type="PANTHER" id="PTHR22765">
    <property type="entry name" value="RING FINGER AND PROTEASE ASSOCIATED DOMAIN-CONTAINING"/>
    <property type="match status" value="1"/>
</dbReference>
<keyword evidence="1" id="KW-0862">Zinc</keyword>
<feature type="domain" description="RING-type" evidence="3">
    <location>
        <begin position="229"/>
        <end position="273"/>
    </location>
</feature>
<proteinExistence type="predicted"/>
<evidence type="ECO:0000313" key="5">
    <source>
        <dbReference type="Proteomes" id="UP000594261"/>
    </source>
</evidence>
<protein>
    <recommendedName>
        <fullName evidence="3">RING-type domain-containing protein</fullName>
    </recommendedName>
</protein>
<dbReference type="EnsemblPlants" id="QL05p069825:mrna">
    <property type="protein sequence ID" value="QL05p069825:mrna"/>
    <property type="gene ID" value="QL05p069825"/>
</dbReference>
<dbReference type="InterPro" id="IPR051826">
    <property type="entry name" value="E3_ubiquitin-ligase_domain"/>
</dbReference>
<evidence type="ECO:0000256" key="2">
    <source>
        <dbReference type="SAM" id="MobiDB-lite"/>
    </source>
</evidence>
<dbReference type="InParanoid" id="A0A7N2LS15"/>
<evidence type="ECO:0000313" key="4">
    <source>
        <dbReference type="EnsemblPlants" id="QL05p069825:mrna"/>
    </source>
</evidence>
<dbReference type="GO" id="GO:0008270">
    <property type="term" value="F:zinc ion binding"/>
    <property type="evidence" value="ECO:0007669"/>
    <property type="project" value="UniProtKB-KW"/>
</dbReference>